<evidence type="ECO:0000313" key="1">
    <source>
        <dbReference type="EMBL" id="MDB8745313.1"/>
    </source>
</evidence>
<evidence type="ECO:0000313" key="2">
    <source>
        <dbReference type="Proteomes" id="UP001211015"/>
    </source>
</evidence>
<name>A0AAW6E4B9_9FIRM</name>
<sequence length="46" mass="5370">MAKKQNADAAKRILIKWGLRGFRGRLFLKRSAAEFIMQTAYHAELY</sequence>
<dbReference type="Proteomes" id="UP001211015">
    <property type="component" value="Unassembled WGS sequence"/>
</dbReference>
<organism evidence="1 2">
    <name type="scientific">Ruminococcus bicirculans</name>
    <name type="common">ex Wegman et al. 2014</name>
    <dbReference type="NCBI Taxonomy" id="1160721"/>
    <lineage>
        <taxon>Bacteria</taxon>
        <taxon>Bacillati</taxon>
        <taxon>Bacillota</taxon>
        <taxon>Clostridia</taxon>
        <taxon>Eubacteriales</taxon>
        <taxon>Oscillospiraceae</taxon>
        <taxon>Ruminococcus</taxon>
    </lineage>
</organism>
<reference evidence="1" key="1">
    <citation type="submission" date="2023-01" db="EMBL/GenBank/DDBJ databases">
        <title>Human gut microbiome strain richness.</title>
        <authorList>
            <person name="Chen-Liaw A."/>
        </authorList>
    </citation>
    <scope>NUCLEOTIDE SEQUENCE</scope>
    <source>
        <strain evidence="1">1001275st1_F4_1001275B_160808</strain>
    </source>
</reference>
<protein>
    <submittedName>
        <fullName evidence="1">Uncharacterized protein</fullName>
    </submittedName>
</protein>
<comment type="caution">
    <text evidence="1">The sequence shown here is derived from an EMBL/GenBank/DDBJ whole genome shotgun (WGS) entry which is preliminary data.</text>
</comment>
<gene>
    <name evidence="1" type="ORF">PNU62_09820</name>
</gene>
<dbReference type="EMBL" id="JAQMLV010000012">
    <property type="protein sequence ID" value="MDB8745313.1"/>
    <property type="molecule type" value="Genomic_DNA"/>
</dbReference>
<proteinExistence type="predicted"/>
<dbReference type="AlphaFoldDB" id="A0AAW6E4B9"/>
<dbReference type="RefSeq" id="WP_195388762.1">
    <property type="nucleotide sequence ID" value="NZ_JADNGL010000013.1"/>
</dbReference>
<accession>A0AAW6E4B9</accession>